<evidence type="ECO:0000256" key="4">
    <source>
        <dbReference type="ARBA" id="ARBA00022833"/>
    </source>
</evidence>
<evidence type="ECO:0000313" key="8">
    <source>
        <dbReference type="Proteomes" id="UP000887577"/>
    </source>
</evidence>
<feature type="domain" description="Replication protein A OB" evidence="7">
    <location>
        <begin position="209"/>
        <end position="290"/>
    </location>
</feature>
<keyword evidence="5" id="KW-0238">DNA-binding</keyword>
<proteinExistence type="inferred from homology"/>
<dbReference type="CDD" id="cd04476">
    <property type="entry name" value="RPA1_DBD_C"/>
    <property type="match status" value="1"/>
</dbReference>
<dbReference type="Pfam" id="PF16900">
    <property type="entry name" value="REPA_OB_2"/>
    <property type="match status" value="1"/>
</dbReference>
<evidence type="ECO:0000259" key="6">
    <source>
        <dbReference type="Pfam" id="PF08646"/>
    </source>
</evidence>
<sequence>MENIQLSENFFQEFAEDAHFAEPQPVLQILQSRKIEAATICLRLRCSDGVFSYIHCGFDKAIAEKAENEIPDDPSKLPVIKVLAYKVLASQDKNTFIITDYDLISIDMPKIGNPKGHTGDADGQSIKIASFAETAEKFFPQLEENGSYYVSGSQNCIKPANKRFNSTGHDYEITLSHDSVIEAAEKQSYEAPKFVLKQTSLDKLSSLSGQYADILAVIDKVEDPVNVKKKDNTETYRRNIQLIDQSATSIALTLWGVQAEGFSGAEGQIIGIKNAFIREYNGTYSVAVNSGCRIELDPESKDTEILHQWYEGERPNAEVKSISTQANAVSNNLVDELRLFSFFSIPNLFVDPQRGIYFNNVGIVSQLRPDNVLYMSCDNKDCSKKVTEGNGLYGCGNGHSLSKFKYRYMVSMEISDMCGTAWVTLFDKAEAFFGKPAQEMGELQIS</sequence>
<dbReference type="CDD" id="cd04475">
    <property type="entry name" value="RPA1_DBD_B"/>
    <property type="match status" value="1"/>
</dbReference>
<organism evidence="8 9">
    <name type="scientific">Panagrolaimus superbus</name>
    <dbReference type="NCBI Taxonomy" id="310955"/>
    <lineage>
        <taxon>Eukaryota</taxon>
        <taxon>Metazoa</taxon>
        <taxon>Ecdysozoa</taxon>
        <taxon>Nematoda</taxon>
        <taxon>Chromadorea</taxon>
        <taxon>Rhabditida</taxon>
        <taxon>Tylenchina</taxon>
        <taxon>Panagrolaimomorpha</taxon>
        <taxon>Panagrolaimoidea</taxon>
        <taxon>Panagrolaimidae</taxon>
        <taxon>Panagrolaimus</taxon>
    </lineage>
</organism>
<evidence type="ECO:0000256" key="3">
    <source>
        <dbReference type="ARBA" id="ARBA00022771"/>
    </source>
</evidence>
<dbReference type="Pfam" id="PF08646">
    <property type="entry name" value="Rep_fac-A_C"/>
    <property type="match status" value="1"/>
</dbReference>
<dbReference type="PANTHER" id="PTHR47165:SF4">
    <property type="entry name" value="OS03G0429900 PROTEIN"/>
    <property type="match status" value="1"/>
</dbReference>
<dbReference type="WBParaSite" id="PSU_v2.g1388.t1">
    <property type="protein sequence ID" value="PSU_v2.g1388.t1"/>
    <property type="gene ID" value="PSU_v2.g1388"/>
</dbReference>
<reference evidence="9" key="1">
    <citation type="submission" date="2022-11" db="UniProtKB">
        <authorList>
            <consortium name="WormBaseParasite"/>
        </authorList>
    </citation>
    <scope>IDENTIFICATION</scope>
</reference>
<comment type="similarity">
    <text evidence="1">Belongs to the replication factor A protein 1 family.</text>
</comment>
<keyword evidence="4" id="KW-0862">Zinc</keyword>
<dbReference type="PANTHER" id="PTHR47165">
    <property type="entry name" value="OS03G0429900 PROTEIN"/>
    <property type="match status" value="1"/>
</dbReference>
<evidence type="ECO:0000256" key="2">
    <source>
        <dbReference type="ARBA" id="ARBA00022723"/>
    </source>
</evidence>
<dbReference type="Gene3D" id="2.40.50.140">
    <property type="entry name" value="Nucleic acid-binding proteins"/>
    <property type="match status" value="4"/>
</dbReference>
<keyword evidence="8" id="KW-1185">Reference proteome</keyword>
<evidence type="ECO:0000256" key="1">
    <source>
        <dbReference type="ARBA" id="ARBA00005690"/>
    </source>
</evidence>
<evidence type="ECO:0000313" key="9">
    <source>
        <dbReference type="WBParaSite" id="PSU_v2.g1388.t1"/>
    </source>
</evidence>
<evidence type="ECO:0000256" key="5">
    <source>
        <dbReference type="ARBA" id="ARBA00023125"/>
    </source>
</evidence>
<protein>
    <submittedName>
        <fullName evidence="9">Replication protein A subunit</fullName>
    </submittedName>
</protein>
<dbReference type="InterPro" id="IPR013955">
    <property type="entry name" value="Rep_factor-A_C"/>
</dbReference>
<dbReference type="GO" id="GO:0008270">
    <property type="term" value="F:zinc ion binding"/>
    <property type="evidence" value="ECO:0007669"/>
    <property type="project" value="UniProtKB-KW"/>
</dbReference>
<name>A0A914Y0Z5_9BILA</name>
<dbReference type="SUPFAM" id="SSF50249">
    <property type="entry name" value="Nucleic acid-binding proteins"/>
    <property type="match status" value="3"/>
</dbReference>
<dbReference type="InterPro" id="IPR047192">
    <property type="entry name" value="Euk_RPA1_DBD_C"/>
</dbReference>
<feature type="domain" description="Replication factor A C-terminal" evidence="6">
    <location>
        <begin position="357"/>
        <end position="444"/>
    </location>
</feature>
<keyword evidence="2" id="KW-0479">Metal-binding</keyword>
<accession>A0A914Y0Z5</accession>
<dbReference type="AlphaFoldDB" id="A0A914Y0Z5"/>
<keyword evidence="3" id="KW-0863">Zinc-finger</keyword>
<evidence type="ECO:0000259" key="7">
    <source>
        <dbReference type="Pfam" id="PF16900"/>
    </source>
</evidence>
<dbReference type="InterPro" id="IPR031657">
    <property type="entry name" value="REPA_OB_2"/>
</dbReference>
<dbReference type="Proteomes" id="UP000887577">
    <property type="component" value="Unplaced"/>
</dbReference>
<dbReference type="InterPro" id="IPR012340">
    <property type="entry name" value="NA-bd_OB-fold"/>
</dbReference>
<dbReference type="GO" id="GO:0003677">
    <property type="term" value="F:DNA binding"/>
    <property type="evidence" value="ECO:0007669"/>
    <property type="project" value="UniProtKB-KW"/>
</dbReference>